<dbReference type="EMBL" id="CALNXJ010000065">
    <property type="protein sequence ID" value="CAH3157750.1"/>
    <property type="molecule type" value="Genomic_DNA"/>
</dbReference>
<protein>
    <submittedName>
        <fullName evidence="2">Uncharacterized protein</fullName>
    </submittedName>
</protein>
<proteinExistence type="predicted"/>
<evidence type="ECO:0000256" key="1">
    <source>
        <dbReference type="SAM" id="Phobius"/>
    </source>
</evidence>
<evidence type="ECO:0000313" key="3">
    <source>
        <dbReference type="Proteomes" id="UP001159428"/>
    </source>
</evidence>
<accession>A0AAU9XSM1</accession>
<keyword evidence="1" id="KW-1133">Transmembrane helix</keyword>
<feature type="transmembrane region" description="Helical" evidence="1">
    <location>
        <begin position="34"/>
        <end position="58"/>
    </location>
</feature>
<evidence type="ECO:0000313" key="2">
    <source>
        <dbReference type="EMBL" id="CAH3157750.1"/>
    </source>
</evidence>
<dbReference type="AlphaFoldDB" id="A0AAU9XSM1"/>
<gene>
    <name evidence="2" type="ORF">PMEA_00030136</name>
</gene>
<dbReference type="Proteomes" id="UP001159428">
    <property type="component" value="Unassembled WGS sequence"/>
</dbReference>
<keyword evidence="3" id="KW-1185">Reference proteome</keyword>
<reference evidence="2 3" key="1">
    <citation type="submission" date="2022-05" db="EMBL/GenBank/DDBJ databases">
        <authorList>
            <consortium name="Genoscope - CEA"/>
            <person name="William W."/>
        </authorList>
    </citation>
    <scope>NUCLEOTIDE SEQUENCE [LARGE SCALE GENOMIC DNA]</scope>
</reference>
<keyword evidence="1" id="KW-0812">Transmembrane</keyword>
<sequence length="111" mass="12045">MNTHSLCVSSVSTLTSHGGSLDDTGDEHGHDALAITALIVMGAILAIQYTILVLTLCCKVWDRANGTSSSFRHQSEEPDSELQCINRFPFLPSYEMAVGEDRSSPPNIYTT</sequence>
<comment type="caution">
    <text evidence="2">The sequence shown here is derived from an EMBL/GenBank/DDBJ whole genome shotgun (WGS) entry which is preliminary data.</text>
</comment>
<organism evidence="2 3">
    <name type="scientific">Pocillopora meandrina</name>
    <dbReference type="NCBI Taxonomy" id="46732"/>
    <lineage>
        <taxon>Eukaryota</taxon>
        <taxon>Metazoa</taxon>
        <taxon>Cnidaria</taxon>
        <taxon>Anthozoa</taxon>
        <taxon>Hexacorallia</taxon>
        <taxon>Scleractinia</taxon>
        <taxon>Astrocoeniina</taxon>
        <taxon>Pocilloporidae</taxon>
        <taxon>Pocillopora</taxon>
    </lineage>
</organism>
<name>A0AAU9XSM1_9CNID</name>
<keyword evidence="1" id="KW-0472">Membrane</keyword>